<protein>
    <submittedName>
        <fullName evidence="2">Uncharacterized protein</fullName>
    </submittedName>
</protein>
<dbReference type="WBParaSite" id="JU765_v2.g9673.t1">
    <property type="protein sequence ID" value="JU765_v2.g9673.t1"/>
    <property type="gene ID" value="JU765_v2.g9673"/>
</dbReference>
<sequence>MFVKSAGCSNKTDKKIGDTELYCSTDEDCKIQSQISLDDLREKNLDCATNSGENNSTISCESQLCSTGINKGCGKGNGSGPETSTCAESMCNLGKHKCYSGYLGDCSDIFPNTNLTFPINVECDQYHVKDICVNQTWTHSKDKSKVCHFYGCHHTFGIHGVKLVRENPQRETKTFNDTIGNYNVSVTQCKVLDDSGCNLPSQSTSCRFSSDSGIGTELKCPGLRYCEYVRHKKTKAIISRGCGSSDIVKTGCMNSGEDSDFEKCYCFGDFCNNQTRIVKNCITGNRGDCNFMTSLLKDVFHTLISTKCHSWTDSFCHLSRITKDDEICSIYSCDLLNFAKDIANFYDYDCPEIITDEQKSKHCRCFGDNCFKIPERIFDDNNALAQQSDPSTVADPSVVADPSIVADPNKKKD</sequence>
<name>A0AC34RRS9_9BILA</name>
<evidence type="ECO:0000313" key="2">
    <source>
        <dbReference type="WBParaSite" id="JU765_v2.g9673.t1"/>
    </source>
</evidence>
<reference evidence="2" key="1">
    <citation type="submission" date="2022-11" db="UniProtKB">
        <authorList>
            <consortium name="WormBaseParasite"/>
        </authorList>
    </citation>
    <scope>IDENTIFICATION</scope>
</reference>
<dbReference type="Proteomes" id="UP000887576">
    <property type="component" value="Unplaced"/>
</dbReference>
<proteinExistence type="predicted"/>
<accession>A0AC34RRS9</accession>
<evidence type="ECO:0000313" key="1">
    <source>
        <dbReference type="Proteomes" id="UP000887576"/>
    </source>
</evidence>
<organism evidence="1 2">
    <name type="scientific">Panagrolaimus sp. JU765</name>
    <dbReference type="NCBI Taxonomy" id="591449"/>
    <lineage>
        <taxon>Eukaryota</taxon>
        <taxon>Metazoa</taxon>
        <taxon>Ecdysozoa</taxon>
        <taxon>Nematoda</taxon>
        <taxon>Chromadorea</taxon>
        <taxon>Rhabditida</taxon>
        <taxon>Tylenchina</taxon>
        <taxon>Panagrolaimomorpha</taxon>
        <taxon>Panagrolaimoidea</taxon>
        <taxon>Panagrolaimidae</taxon>
        <taxon>Panagrolaimus</taxon>
    </lineage>
</organism>